<dbReference type="Proteomes" id="UP000499080">
    <property type="component" value="Unassembled WGS sequence"/>
</dbReference>
<keyword evidence="2" id="KW-1185">Reference proteome</keyword>
<proteinExistence type="predicted"/>
<reference evidence="1 2" key="1">
    <citation type="journal article" date="2019" name="Sci. Rep.">
        <title>Orb-weaving spider Araneus ventricosus genome elucidates the spidroin gene catalogue.</title>
        <authorList>
            <person name="Kono N."/>
            <person name="Nakamura H."/>
            <person name="Ohtoshi R."/>
            <person name="Moran D.A.P."/>
            <person name="Shinohara A."/>
            <person name="Yoshida Y."/>
            <person name="Fujiwara M."/>
            <person name="Mori M."/>
            <person name="Tomita M."/>
            <person name="Arakawa K."/>
        </authorList>
    </citation>
    <scope>NUCLEOTIDE SEQUENCE [LARGE SCALE GENOMIC DNA]</scope>
</reference>
<accession>A0A4Y2HY88</accession>
<organism evidence="1 2">
    <name type="scientific">Araneus ventricosus</name>
    <name type="common">Orbweaver spider</name>
    <name type="synonym">Epeira ventricosa</name>
    <dbReference type="NCBI Taxonomy" id="182803"/>
    <lineage>
        <taxon>Eukaryota</taxon>
        <taxon>Metazoa</taxon>
        <taxon>Ecdysozoa</taxon>
        <taxon>Arthropoda</taxon>
        <taxon>Chelicerata</taxon>
        <taxon>Arachnida</taxon>
        <taxon>Araneae</taxon>
        <taxon>Araneomorphae</taxon>
        <taxon>Entelegynae</taxon>
        <taxon>Araneoidea</taxon>
        <taxon>Araneidae</taxon>
        <taxon>Araneus</taxon>
    </lineage>
</organism>
<comment type="caution">
    <text evidence="1">The sequence shown here is derived from an EMBL/GenBank/DDBJ whole genome shotgun (WGS) entry which is preliminary data.</text>
</comment>
<dbReference type="EMBL" id="BGPR01002219">
    <property type="protein sequence ID" value="GBM69919.1"/>
    <property type="molecule type" value="Genomic_DNA"/>
</dbReference>
<gene>
    <name evidence="1" type="ORF">AVEN_96433_1</name>
</gene>
<sequence>MLGVKGGWALEKSNAIEDNLTGTTLRIFKGLKPSIRNIGESVDRQLRRYLCSSLKPQVEGGTFTAPVCKTVVSSLFSETMGWEMKGVEGLFLGCKYTGFENLKAVSTKPALQPFSA</sequence>
<evidence type="ECO:0000313" key="2">
    <source>
        <dbReference type="Proteomes" id="UP000499080"/>
    </source>
</evidence>
<name>A0A4Y2HY88_ARAVE</name>
<dbReference type="AlphaFoldDB" id="A0A4Y2HY88"/>
<protein>
    <submittedName>
        <fullName evidence="1">Uncharacterized protein</fullName>
    </submittedName>
</protein>
<evidence type="ECO:0000313" key="1">
    <source>
        <dbReference type="EMBL" id="GBM69919.1"/>
    </source>
</evidence>